<dbReference type="EMBL" id="UYRU01091134">
    <property type="protein sequence ID" value="VDN37540.1"/>
    <property type="molecule type" value="Genomic_DNA"/>
</dbReference>
<keyword evidence="3" id="KW-1185">Reference proteome</keyword>
<proteinExistence type="predicted"/>
<sequence>MSQKLPPQSPTHLESLAQSSLRSIYESVGENEDAPVPSVTPVSPAYRLSSLLSMQRLSVNADIQSPPMSDSMCMIVSNNNSARASIEHSPCWVAKNSNRNRTLLRPQAVAALDSADFDPCSLNSNSLTMRPRGVNLITNWRESALSFQNLEADDEPEDSEANYHEKEKEALLPPSLEDQVFSLPNTASPHMGTA</sequence>
<dbReference type="Proteomes" id="UP000281553">
    <property type="component" value="Unassembled WGS sequence"/>
</dbReference>
<evidence type="ECO:0000256" key="1">
    <source>
        <dbReference type="SAM" id="MobiDB-lite"/>
    </source>
</evidence>
<accession>A0A3P7NBQ5</accession>
<dbReference type="AlphaFoldDB" id="A0A3P7NBQ5"/>
<dbReference type="OrthoDB" id="10485740at2759"/>
<name>A0A3P7NBQ5_DIBLA</name>
<protein>
    <submittedName>
        <fullName evidence="2">Uncharacterized protein</fullName>
    </submittedName>
</protein>
<gene>
    <name evidence="2" type="ORF">DILT_LOCUS17351</name>
</gene>
<organism evidence="2 3">
    <name type="scientific">Dibothriocephalus latus</name>
    <name type="common">Fish tapeworm</name>
    <name type="synonym">Diphyllobothrium latum</name>
    <dbReference type="NCBI Taxonomy" id="60516"/>
    <lineage>
        <taxon>Eukaryota</taxon>
        <taxon>Metazoa</taxon>
        <taxon>Spiralia</taxon>
        <taxon>Lophotrochozoa</taxon>
        <taxon>Platyhelminthes</taxon>
        <taxon>Cestoda</taxon>
        <taxon>Eucestoda</taxon>
        <taxon>Diphyllobothriidea</taxon>
        <taxon>Diphyllobothriidae</taxon>
        <taxon>Dibothriocephalus</taxon>
    </lineage>
</organism>
<evidence type="ECO:0000313" key="3">
    <source>
        <dbReference type="Proteomes" id="UP000281553"/>
    </source>
</evidence>
<evidence type="ECO:0000313" key="2">
    <source>
        <dbReference type="EMBL" id="VDN37540.1"/>
    </source>
</evidence>
<reference evidence="2 3" key="1">
    <citation type="submission" date="2018-11" db="EMBL/GenBank/DDBJ databases">
        <authorList>
            <consortium name="Pathogen Informatics"/>
        </authorList>
    </citation>
    <scope>NUCLEOTIDE SEQUENCE [LARGE SCALE GENOMIC DNA]</scope>
</reference>
<feature type="compositionally biased region" description="Basic and acidic residues" evidence="1">
    <location>
        <begin position="161"/>
        <end position="170"/>
    </location>
</feature>
<feature type="region of interest" description="Disordered" evidence="1">
    <location>
        <begin position="151"/>
        <end position="194"/>
    </location>
</feature>
<feature type="compositionally biased region" description="Acidic residues" evidence="1">
    <location>
        <begin position="151"/>
        <end position="160"/>
    </location>
</feature>